<evidence type="ECO:0008006" key="4">
    <source>
        <dbReference type="Google" id="ProtNLM"/>
    </source>
</evidence>
<sequence length="274" mass="28855" precursor="true">MQRSYSIWGFNLLVSVSSLASGATLHSDDFQTDLSGWTTGGASVSLVTTGGPKGVDDGFLRLESVFGNFAAYNSSSAWVGDFTSIQAAEVTADLMAAVSSAPLSMRLVVFGPGISPATSSRWTSTLAVEVPADGVWRNYAFSLRESDLTRVVGVDNYQSLMGNVLRVMFRHDSGTPSSGGEPVAGDLGLDNITLKSTSLAGDFNNDGAIDGADFLVWQRGGSPASLSAEDLMAWQTNYGLPLGDAPSIAVPEPAAKSLIAMSVPFLRRPGRRRF</sequence>
<dbReference type="PROSITE" id="PS00018">
    <property type="entry name" value="EF_HAND_1"/>
    <property type="match status" value="1"/>
</dbReference>
<dbReference type="EMBL" id="SJPS01000007">
    <property type="protein sequence ID" value="TWU22743.1"/>
    <property type="molecule type" value="Genomic_DNA"/>
</dbReference>
<gene>
    <name evidence="2" type="ORF">Pla144_42040</name>
</gene>
<dbReference type="RefSeq" id="WP_146452490.1">
    <property type="nucleotide sequence ID" value="NZ_SJPS01000007.1"/>
</dbReference>
<dbReference type="Proteomes" id="UP000318437">
    <property type="component" value="Unassembled WGS sequence"/>
</dbReference>
<accession>A0A5C6CD22</accession>
<dbReference type="InterPro" id="IPR018247">
    <property type="entry name" value="EF_Hand_1_Ca_BS"/>
</dbReference>
<keyword evidence="3" id="KW-1185">Reference proteome</keyword>
<proteinExistence type="predicted"/>
<keyword evidence="1" id="KW-0732">Signal</keyword>
<evidence type="ECO:0000313" key="3">
    <source>
        <dbReference type="Proteomes" id="UP000318437"/>
    </source>
</evidence>
<feature type="signal peptide" evidence="1">
    <location>
        <begin position="1"/>
        <end position="20"/>
    </location>
</feature>
<evidence type="ECO:0000313" key="2">
    <source>
        <dbReference type="EMBL" id="TWU22743.1"/>
    </source>
</evidence>
<feature type="chain" id="PRO_5022781647" description="Dockerin domain-containing protein" evidence="1">
    <location>
        <begin position="21"/>
        <end position="274"/>
    </location>
</feature>
<dbReference type="OrthoDB" id="283842at2"/>
<protein>
    <recommendedName>
        <fullName evidence="4">Dockerin domain-containing protein</fullName>
    </recommendedName>
</protein>
<comment type="caution">
    <text evidence="2">The sequence shown here is derived from an EMBL/GenBank/DDBJ whole genome shotgun (WGS) entry which is preliminary data.</text>
</comment>
<name>A0A5C6CD22_9BACT</name>
<dbReference type="AlphaFoldDB" id="A0A5C6CD22"/>
<reference evidence="2 3" key="1">
    <citation type="submission" date="2019-02" db="EMBL/GenBank/DDBJ databases">
        <title>Deep-cultivation of Planctomycetes and their phenomic and genomic characterization uncovers novel biology.</title>
        <authorList>
            <person name="Wiegand S."/>
            <person name="Jogler M."/>
            <person name="Boedeker C."/>
            <person name="Pinto D."/>
            <person name="Vollmers J."/>
            <person name="Rivas-Marin E."/>
            <person name="Kohn T."/>
            <person name="Peeters S.H."/>
            <person name="Heuer A."/>
            <person name="Rast P."/>
            <person name="Oberbeckmann S."/>
            <person name="Bunk B."/>
            <person name="Jeske O."/>
            <person name="Meyerdierks A."/>
            <person name="Storesund J.E."/>
            <person name="Kallscheuer N."/>
            <person name="Luecker S."/>
            <person name="Lage O.M."/>
            <person name="Pohl T."/>
            <person name="Merkel B.J."/>
            <person name="Hornburger P."/>
            <person name="Mueller R.-W."/>
            <person name="Bruemmer F."/>
            <person name="Labrenz M."/>
            <person name="Spormann A.M."/>
            <person name="Op Den Camp H."/>
            <person name="Overmann J."/>
            <person name="Amann R."/>
            <person name="Jetten M.S.M."/>
            <person name="Mascher T."/>
            <person name="Medema M.H."/>
            <person name="Devos D.P."/>
            <person name="Kaster A.-K."/>
            <person name="Ovreas L."/>
            <person name="Rohde M."/>
            <person name="Galperin M.Y."/>
            <person name="Jogler C."/>
        </authorList>
    </citation>
    <scope>NUCLEOTIDE SEQUENCE [LARGE SCALE GENOMIC DNA]</scope>
    <source>
        <strain evidence="2 3">Pla144</strain>
    </source>
</reference>
<organism evidence="2 3">
    <name type="scientific">Bythopirellula polymerisocia</name>
    <dbReference type="NCBI Taxonomy" id="2528003"/>
    <lineage>
        <taxon>Bacteria</taxon>
        <taxon>Pseudomonadati</taxon>
        <taxon>Planctomycetota</taxon>
        <taxon>Planctomycetia</taxon>
        <taxon>Pirellulales</taxon>
        <taxon>Lacipirellulaceae</taxon>
        <taxon>Bythopirellula</taxon>
    </lineage>
</organism>
<evidence type="ECO:0000256" key="1">
    <source>
        <dbReference type="SAM" id="SignalP"/>
    </source>
</evidence>